<organism evidence="1 2">
    <name type="scientific">Enterococcus lemanii</name>
    <dbReference type="NCBI Taxonomy" id="1159752"/>
    <lineage>
        <taxon>Bacteria</taxon>
        <taxon>Bacillati</taxon>
        <taxon>Bacillota</taxon>
        <taxon>Bacilli</taxon>
        <taxon>Lactobacillales</taxon>
        <taxon>Enterococcaceae</taxon>
        <taxon>Enterococcus</taxon>
    </lineage>
</organism>
<reference evidence="2" key="1">
    <citation type="journal article" date="2019" name="Int. J. Syst. Evol. Microbiol.">
        <title>The Global Catalogue of Microorganisms (GCM) 10K type strain sequencing project: providing services to taxonomists for standard genome sequencing and annotation.</title>
        <authorList>
            <consortium name="The Broad Institute Genomics Platform"/>
            <consortium name="The Broad Institute Genome Sequencing Center for Infectious Disease"/>
            <person name="Wu L."/>
            <person name="Ma J."/>
        </authorList>
    </citation>
    <scope>NUCLEOTIDE SEQUENCE [LARGE SCALE GENOMIC DNA]</scope>
    <source>
        <strain evidence="2">CGMCC 1.19032</strain>
    </source>
</reference>
<gene>
    <name evidence="1" type="ORF">ACFO5I_07465</name>
</gene>
<comment type="caution">
    <text evidence="1">The sequence shown here is derived from an EMBL/GenBank/DDBJ whole genome shotgun (WGS) entry which is preliminary data.</text>
</comment>
<dbReference type="InterPro" id="IPR027417">
    <property type="entry name" value="P-loop_NTPase"/>
</dbReference>
<dbReference type="Proteomes" id="UP001595969">
    <property type="component" value="Unassembled WGS sequence"/>
</dbReference>
<dbReference type="SUPFAM" id="SSF52540">
    <property type="entry name" value="P-loop containing nucleoside triphosphate hydrolases"/>
    <property type="match status" value="1"/>
</dbReference>
<evidence type="ECO:0000313" key="1">
    <source>
        <dbReference type="EMBL" id="MFC4719571.1"/>
    </source>
</evidence>
<keyword evidence="2" id="KW-1185">Reference proteome</keyword>
<proteinExistence type="predicted"/>
<dbReference type="EMBL" id="JBHSGS010000041">
    <property type="protein sequence ID" value="MFC4719571.1"/>
    <property type="molecule type" value="Genomic_DNA"/>
</dbReference>
<name>A0ABV9MUA9_9ENTE</name>
<accession>A0ABV9MUA9</accession>
<dbReference type="Gene3D" id="3.40.50.300">
    <property type="entry name" value="P-loop containing nucleotide triphosphate hydrolases"/>
    <property type="match status" value="1"/>
</dbReference>
<dbReference type="RefSeq" id="WP_204655184.1">
    <property type="nucleotide sequence ID" value="NZ_JAFBFD010000068.1"/>
</dbReference>
<protein>
    <submittedName>
        <fullName evidence="1">ATPase</fullName>
    </submittedName>
</protein>
<evidence type="ECO:0000313" key="2">
    <source>
        <dbReference type="Proteomes" id="UP001595969"/>
    </source>
</evidence>
<sequence>MKLLQFIKYKIKDYKKYRQLRKEGIKLFKDFGLTLFTGRQGAGKTMTLVYEAERYRLEYPNLYIASNFGYVHENEPLKSLADIPNAVLRANELNCIGVLILWDEIQNDFDSFSKVSKDVLRVITQQRKQSIKILGTSQVFTRVSKALREQTYEVVVCNTIMGRYTRGRFYDADEFSHNIDRPEEKKQLHRLRKVSFIQTDDLRDLYDSYAVIKTLSEQAKEEKLNTNIYVVNQ</sequence>